<keyword evidence="3" id="KW-1185">Reference proteome</keyword>
<dbReference type="AlphaFoldDB" id="A0A8U0HZ34"/>
<dbReference type="RefSeq" id="WP_248652185.1">
    <property type="nucleotide sequence ID" value="NZ_CP096659.1"/>
</dbReference>
<evidence type="ECO:0000313" key="2">
    <source>
        <dbReference type="EMBL" id="UPV76149.1"/>
    </source>
</evidence>
<dbReference type="InterPro" id="IPR018391">
    <property type="entry name" value="PQQ_b-propeller_rpt"/>
</dbReference>
<dbReference type="EMBL" id="CP096659">
    <property type="protein sequence ID" value="UPV76149.1"/>
    <property type="molecule type" value="Genomic_DNA"/>
</dbReference>
<dbReference type="KEGG" id="halx:M0R89_08860"/>
<dbReference type="Gene3D" id="2.130.10.10">
    <property type="entry name" value="YVTN repeat-like/Quinoprotein amine dehydrogenase"/>
    <property type="match status" value="2"/>
</dbReference>
<dbReference type="PANTHER" id="PTHR34512:SF30">
    <property type="entry name" value="OUTER MEMBRANE PROTEIN ASSEMBLY FACTOR BAMB"/>
    <property type="match status" value="1"/>
</dbReference>
<protein>
    <submittedName>
        <fullName evidence="2">PQQ-binding-like beta-propeller repeat protein</fullName>
    </submittedName>
</protein>
<dbReference type="InterPro" id="IPR015943">
    <property type="entry name" value="WD40/YVTN_repeat-like_dom_sf"/>
</dbReference>
<gene>
    <name evidence="2" type="ORF">M0R89_08860</name>
</gene>
<dbReference type="InterPro" id="IPR002372">
    <property type="entry name" value="PQQ_rpt_dom"/>
</dbReference>
<feature type="domain" description="Pyrrolo-quinoline quinone repeat" evidence="1">
    <location>
        <begin position="282"/>
        <end position="387"/>
    </location>
</feature>
<feature type="domain" description="Pyrrolo-quinoline quinone repeat" evidence="1">
    <location>
        <begin position="105"/>
        <end position="265"/>
    </location>
</feature>
<dbReference type="Pfam" id="PF13360">
    <property type="entry name" value="PQQ_2"/>
    <property type="match status" value="2"/>
</dbReference>
<evidence type="ECO:0000259" key="1">
    <source>
        <dbReference type="Pfam" id="PF13360"/>
    </source>
</evidence>
<sequence length="423" mass="44950">MNRRQVLATLGSACLAGCASSLPSLRPSKTDSSPTEPLSGEDAEAWAQFGRTAAHTGRNAGVSIDAPQVRWQATLPAGVTAPAVVGETVFVGGGIFDEHNEEYAAGGVYAFDRQTGDRRWKTRLPALGGGFAGCPPTVHRGSIYVGDAGRHHFHALDARTGEKRWHLDLDGSVNEAVAAAGDRVCFVQQEAVVAADLRGEERWRYSKDGHVFLAEPAVADGTAYVGSVYDEGDRPESEDDASSLLAAIDVGTGDELWADRQGENFHSLAVDGDTLFACDTRAVYAVEAATGTQQWRHAMEDFGLGELAVSDETVFVADGRKLRALSWADGSERWQFEIEDGYLRTTPVVVDGAVVVTTEHPQRPSTDATTYALDSATGDPRWTHRLPGNVGLPAAAVGDALYLPVYGSSGETGATLTVLESSE</sequence>
<organism evidence="2 3">
    <name type="scientific">Halorussus limi</name>
    <dbReference type="NCBI Taxonomy" id="2938695"/>
    <lineage>
        <taxon>Archaea</taxon>
        <taxon>Methanobacteriati</taxon>
        <taxon>Methanobacteriota</taxon>
        <taxon>Stenosarchaea group</taxon>
        <taxon>Halobacteria</taxon>
        <taxon>Halobacteriales</taxon>
        <taxon>Haladaptataceae</taxon>
        <taxon>Halorussus</taxon>
    </lineage>
</organism>
<dbReference type="GeneID" id="72185305"/>
<accession>A0A8U0HZ34</accession>
<dbReference type="Proteomes" id="UP000830729">
    <property type="component" value="Chromosome"/>
</dbReference>
<dbReference type="SUPFAM" id="SSF50998">
    <property type="entry name" value="Quinoprotein alcohol dehydrogenase-like"/>
    <property type="match status" value="1"/>
</dbReference>
<dbReference type="PANTHER" id="PTHR34512">
    <property type="entry name" value="CELL SURFACE PROTEIN"/>
    <property type="match status" value="1"/>
</dbReference>
<reference evidence="2 3" key="1">
    <citation type="submission" date="2022-04" db="EMBL/GenBank/DDBJ databases">
        <title>Diverse halophilic archaea isolated from saline environments.</title>
        <authorList>
            <person name="Cui H.-L."/>
        </authorList>
    </citation>
    <scope>NUCLEOTIDE SEQUENCE [LARGE SCALE GENOMIC DNA]</scope>
    <source>
        <strain evidence="2 3">XZYJT49</strain>
    </source>
</reference>
<proteinExistence type="predicted"/>
<dbReference type="SMART" id="SM00564">
    <property type="entry name" value="PQQ"/>
    <property type="match status" value="6"/>
</dbReference>
<evidence type="ECO:0000313" key="3">
    <source>
        <dbReference type="Proteomes" id="UP000830729"/>
    </source>
</evidence>
<dbReference type="InterPro" id="IPR011047">
    <property type="entry name" value="Quinoprotein_ADH-like_sf"/>
</dbReference>
<name>A0A8U0HZ34_9EURY</name>